<reference evidence="1 2" key="1">
    <citation type="journal article" date="2021" name="Elife">
        <title>Chloroplast acquisition without the gene transfer in kleptoplastic sea slugs, Plakobranchus ocellatus.</title>
        <authorList>
            <person name="Maeda T."/>
            <person name="Takahashi S."/>
            <person name="Yoshida T."/>
            <person name="Shimamura S."/>
            <person name="Takaki Y."/>
            <person name="Nagai Y."/>
            <person name="Toyoda A."/>
            <person name="Suzuki Y."/>
            <person name="Arimoto A."/>
            <person name="Ishii H."/>
            <person name="Satoh N."/>
            <person name="Nishiyama T."/>
            <person name="Hasebe M."/>
            <person name="Maruyama T."/>
            <person name="Minagawa J."/>
            <person name="Obokata J."/>
            <person name="Shigenobu S."/>
        </authorList>
    </citation>
    <scope>NUCLEOTIDE SEQUENCE [LARGE SCALE GENOMIC DNA]</scope>
</reference>
<dbReference type="Proteomes" id="UP000735302">
    <property type="component" value="Unassembled WGS sequence"/>
</dbReference>
<sequence length="134" mass="14911">MFITSITSNHVTFGTLMRLVSLLSKPQKESLSRRGRKQVSFLVSAERGTPVTVADTVSASGNPVPPFFVFPHILFKDFLLEQAPPSSGGTSIRSGWMQEDSFPLYLKHFAVHARCTKDRPTLLLLDNHMSHLSI</sequence>
<protein>
    <submittedName>
        <fullName evidence="1">Tigger transposable element-derived protein</fullName>
    </submittedName>
</protein>
<dbReference type="AlphaFoldDB" id="A0AAV4CF21"/>
<evidence type="ECO:0000313" key="2">
    <source>
        <dbReference type="Proteomes" id="UP000735302"/>
    </source>
</evidence>
<evidence type="ECO:0000313" key="1">
    <source>
        <dbReference type="EMBL" id="GFO31371.1"/>
    </source>
</evidence>
<organism evidence="1 2">
    <name type="scientific">Plakobranchus ocellatus</name>
    <dbReference type="NCBI Taxonomy" id="259542"/>
    <lineage>
        <taxon>Eukaryota</taxon>
        <taxon>Metazoa</taxon>
        <taxon>Spiralia</taxon>
        <taxon>Lophotrochozoa</taxon>
        <taxon>Mollusca</taxon>
        <taxon>Gastropoda</taxon>
        <taxon>Heterobranchia</taxon>
        <taxon>Euthyneura</taxon>
        <taxon>Panpulmonata</taxon>
        <taxon>Sacoglossa</taxon>
        <taxon>Placobranchoidea</taxon>
        <taxon>Plakobranchidae</taxon>
        <taxon>Plakobranchus</taxon>
    </lineage>
</organism>
<gene>
    <name evidence="1" type="ORF">PoB_005787600</name>
</gene>
<proteinExistence type="predicted"/>
<name>A0AAV4CF21_9GAST</name>
<comment type="caution">
    <text evidence="1">The sequence shown here is derived from an EMBL/GenBank/DDBJ whole genome shotgun (WGS) entry which is preliminary data.</text>
</comment>
<keyword evidence="2" id="KW-1185">Reference proteome</keyword>
<accession>A0AAV4CF21</accession>
<dbReference type="EMBL" id="BLXT01006392">
    <property type="protein sequence ID" value="GFO31371.1"/>
    <property type="molecule type" value="Genomic_DNA"/>
</dbReference>